<sequence length="80" mass="8861">MLFLPFSSRTDGRGIFLANCRGFYQVGPVRVSFGPNIGPVRSFGPSRSILATLVLNLKKETKILLIKSSTSTFSIFIFFV</sequence>
<evidence type="ECO:0000313" key="1">
    <source>
        <dbReference type="EMBL" id="CAD2169976.1"/>
    </source>
</evidence>
<name>A0A6V7V597_MELEN</name>
<dbReference type="AlphaFoldDB" id="A0A6V7V597"/>
<gene>
    <name evidence="1" type="ORF">MENT_LOCUS21347</name>
</gene>
<dbReference type="EMBL" id="CAJEWN010000161">
    <property type="protein sequence ID" value="CAD2169976.1"/>
    <property type="molecule type" value="Genomic_DNA"/>
</dbReference>
<accession>A0A6V7V597</accession>
<evidence type="ECO:0000313" key="2">
    <source>
        <dbReference type="Proteomes" id="UP000580250"/>
    </source>
</evidence>
<dbReference type="Proteomes" id="UP000580250">
    <property type="component" value="Unassembled WGS sequence"/>
</dbReference>
<comment type="caution">
    <text evidence="1">The sequence shown here is derived from an EMBL/GenBank/DDBJ whole genome shotgun (WGS) entry which is preliminary data.</text>
</comment>
<proteinExistence type="predicted"/>
<reference evidence="1 2" key="1">
    <citation type="submission" date="2020-08" db="EMBL/GenBank/DDBJ databases">
        <authorList>
            <person name="Koutsovoulos G."/>
            <person name="Danchin GJ E."/>
        </authorList>
    </citation>
    <scope>NUCLEOTIDE SEQUENCE [LARGE SCALE GENOMIC DNA]</scope>
</reference>
<organism evidence="1 2">
    <name type="scientific">Meloidogyne enterolobii</name>
    <name type="common">Root-knot nematode worm</name>
    <name type="synonym">Meloidogyne mayaguensis</name>
    <dbReference type="NCBI Taxonomy" id="390850"/>
    <lineage>
        <taxon>Eukaryota</taxon>
        <taxon>Metazoa</taxon>
        <taxon>Ecdysozoa</taxon>
        <taxon>Nematoda</taxon>
        <taxon>Chromadorea</taxon>
        <taxon>Rhabditida</taxon>
        <taxon>Tylenchina</taxon>
        <taxon>Tylenchomorpha</taxon>
        <taxon>Tylenchoidea</taxon>
        <taxon>Meloidogynidae</taxon>
        <taxon>Meloidogyninae</taxon>
        <taxon>Meloidogyne</taxon>
    </lineage>
</organism>
<protein>
    <submittedName>
        <fullName evidence="1">Uncharacterized protein</fullName>
    </submittedName>
</protein>